<keyword evidence="1" id="KW-0472">Membrane</keyword>
<comment type="caution">
    <text evidence="2">The sequence shown here is derived from an EMBL/GenBank/DDBJ whole genome shotgun (WGS) entry which is preliminary data.</text>
</comment>
<reference evidence="2 3" key="1">
    <citation type="journal article" date="2018" name="Int. J. Food Microbiol.">
        <title>Growth of Carnobacterium spp. isolated from chilled vacuum-packaged meat under relevant acidic conditions.</title>
        <authorList>
            <person name="Zhang P."/>
            <person name="Badoni M."/>
            <person name="Ganzle M."/>
            <person name="Yang X."/>
        </authorList>
    </citation>
    <scope>NUCLEOTIDE SEQUENCE [LARGE SCALE GENOMIC DNA]</scope>
    <source>
        <strain evidence="2 3">B2</strain>
    </source>
</reference>
<dbReference type="STRING" id="2748.CDIV41_100015"/>
<keyword evidence="1" id="KW-0812">Transmembrane</keyword>
<dbReference type="RefSeq" id="WP_074401328.1">
    <property type="nucleotide sequence ID" value="NZ_CBCPJQ010000004.1"/>
</dbReference>
<evidence type="ECO:0000313" key="2">
    <source>
        <dbReference type="EMBL" id="TFJ30351.1"/>
    </source>
</evidence>
<evidence type="ECO:0008006" key="4">
    <source>
        <dbReference type="Google" id="ProtNLM"/>
    </source>
</evidence>
<dbReference type="NCBIfam" id="NF033218">
    <property type="entry name" value="anchor_AmaP"/>
    <property type="match status" value="1"/>
</dbReference>
<evidence type="ECO:0000256" key="1">
    <source>
        <dbReference type="SAM" id="Phobius"/>
    </source>
</evidence>
<keyword evidence="1" id="KW-1133">Transmembrane helix</keyword>
<accession>A0A2R7ZWH2</accession>
<dbReference type="Proteomes" id="UP000297938">
    <property type="component" value="Unassembled WGS sequence"/>
</dbReference>
<sequence>MNKFNRFILIFISIIGLLSMTTFASMAYPVPYLSNFASHLWQNGLWFSYTVVVISIILGLFFLILLLTAIFVPASDKFLTIKTGMGDIDISKKTIESTARQSFSDLTDAKNPEVHAKLKRKAKTATITVKATVVDAEKLPTLGKEIQQRVEESIQRALEVPVKSVNVKISEAHATNGTVKSNHSTRVV</sequence>
<feature type="transmembrane region" description="Helical" evidence="1">
    <location>
        <begin position="46"/>
        <end position="72"/>
    </location>
</feature>
<proteinExistence type="predicted"/>
<name>A0A2R7ZWH2_CARDV</name>
<gene>
    <name evidence="2" type="ORF">CKN69_00110</name>
</gene>
<protein>
    <recommendedName>
        <fullName evidence="4">Alkaline shock response membrane anchor protein AmaP</fullName>
    </recommendedName>
</protein>
<dbReference type="AlphaFoldDB" id="A0A2R7ZWH2"/>
<dbReference type="EMBL" id="NRPP01000002">
    <property type="protein sequence ID" value="TFJ30351.1"/>
    <property type="molecule type" value="Genomic_DNA"/>
</dbReference>
<organism evidence="2 3">
    <name type="scientific">Carnobacterium divergens</name>
    <name type="common">Lactobacillus divergens</name>
    <dbReference type="NCBI Taxonomy" id="2748"/>
    <lineage>
        <taxon>Bacteria</taxon>
        <taxon>Bacillati</taxon>
        <taxon>Bacillota</taxon>
        <taxon>Bacilli</taxon>
        <taxon>Lactobacillales</taxon>
        <taxon>Carnobacteriaceae</taxon>
        <taxon>Carnobacterium</taxon>
    </lineage>
</organism>
<evidence type="ECO:0000313" key="3">
    <source>
        <dbReference type="Proteomes" id="UP000297938"/>
    </source>
</evidence>